<organism evidence="2 3">
    <name type="scientific">Trichuris muris</name>
    <name type="common">Mouse whipworm</name>
    <dbReference type="NCBI Taxonomy" id="70415"/>
    <lineage>
        <taxon>Eukaryota</taxon>
        <taxon>Metazoa</taxon>
        <taxon>Ecdysozoa</taxon>
        <taxon>Nematoda</taxon>
        <taxon>Enoplea</taxon>
        <taxon>Dorylaimia</taxon>
        <taxon>Trichinellida</taxon>
        <taxon>Trichuridae</taxon>
        <taxon>Trichuris</taxon>
    </lineage>
</organism>
<dbReference type="PROSITE" id="PS50181">
    <property type="entry name" value="FBOX"/>
    <property type="match status" value="1"/>
</dbReference>
<evidence type="ECO:0000313" key="2">
    <source>
        <dbReference type="Proteomes" id="UP000046395"/>
    </source>
</evidence>
<dbReference type="WBParaSite" id="TMUE_3000012985.1">
    <property type="protein sequence ID" value="TMUE_3000012985.1"/>
    <property type="gene ID" value="WBGene00286532"/>
</dbReference>
<reference evidence="3" key="1">
    <citation type="submission" date="2019-12" db="UniProtKB">
        <authorList>
            <consortium name="WormBaseParasite"/>
        </authorList>
    </citation>
    <scope>IDENTIFICATION</scope>
</reference>
<evidence type="ECO:0000259" key="1">
    <source>
        <dbReference type="PROSITE" id="PS50181"/>
    </source>
</evidence>
<dbReference type="Pfam" id="PF12937">
    <property type="entry name" value="F-box-like"/>
    <property type="match status" value="1"/>
</dbReference>
<accession>A0A5S6R0H2</accession>
<keyword evidence="2" id="KW-1185">Reference proteome</keyword>
<dbReference type="InterPro" id="IPR001810">
    <property type="entry name" value="F-box_dom"/>
</dbReference>
<feature type="domain" description="F-box" evidence="1">
    <location>
        <begin position="5"/>
        <end position="51"/>
    </location>
</feature>
<name>A0A5S6R0H2_TRIMR</name>
<dbReference type="AlphaFoldDB" id="A0A5S6R0H2"/>
<evidence type="ECO:0000313" key="3">
    <source>
        <dbReference type="WBParaSite" id="TMUE_3000012985.1"/>
    </source>
</evidence>
<dbReference type="InterPro" id="IPR036047">
    <property type="entry name" value="F-box-like_dom_sf"/>
</dbReference>
<dbReference type="PANTHER" id="PTHR20933">
    <property type="entry name" value="F-BOX ONLY PROTEIN 33"/>
    <property type="match status" value="1"/>
</dbReference>
<protein>
    <submittedName>
        <fullName evidence="3">F-box domain-containing protein</fullName>
    </submittedName>
</protein>
<sequence length="417" mass="48149">MEGASYDYSCLPLVPLVSVFKYLDLNSRCSTMAVCRKWRSVMLSESIWRETIYDVPGKWKDPAKALERIAEDFGRWHRKVTIRMKGGDPKVVFVTMNLICALSELLPRRIQSLTIQCVLHGGFFRHADEFKLCLRNFFDKSPISYGNQLTGLHYVDLSSVIVSLHDPLFAALFNNHGQWLTHVNLQNKLAHCRITVTAMKAAVKVMKQVEDLRICMASIDNDGLQAMIANNQGSLRHLSLLCRYVDGFRQNRPTDDAWRAFNNRWPQAAVTLIFTRNYPIDKFRAVMLPSVPLKTVCFEQPVDTSTIGLITDMYKAKLYKVVLRSKPADYINNQLVSLVLDSPHLRVLYIMHNLEFATATLINERKPKIKHNINFQDENVRFEPVPEEESLRPFVPKQVTSKIMKFPYSNLWKHRED</sequence>
<dbReference type="SMART" id="SM00256">
    <property type="entry name" value="FBOX"/>
    <property type="match status" value="1"/>
</dbReference>
<dbReference type="PANTHER" id="PTHR20933:SF4">
    <property type="entry name" value="F-BOX INVOLVED IN POLYQ PATHOGENESIS, ISOFORM A"/>
    <property type="match status" value="1"/>
</dbReference>
<dbReference type="SUPFAM" id="SSF81383">
    <property type="entry name" value="F-box domain"/>
    <property type="match status" value="1"/>
</dbReference>
<dbReference type="InterPro" id="IPR032675">
    <property type="entry name" value="LRR_dom_sf"/>
</dbReference>
<dbReference type="Gene3D" id="1.20.1280.50">
    <property type="match status" value="1"/>
</dbReference>
<dbReference type="Proteomes" id="UP000046395">
    <property type="component" value="Unassembled WGS sequence"/>
</dbReference>
<proteinExistence type="predicted"/>
<dbReference type="Gene3D" id="3.80.10.10">
    <property type="entry name" value="Ribonuclease Inhibitor"/>
    <property type="match status" value="1"/>
</dbReference>
<dbReference type="STRING" id="70415.A0A5S6R0H2"/>